<keyword evidence="3" id="KW-1185">Reference proteome</keyword>
<feature type="transmembrane region" description="Helical" evidence="1">
    <location>
        <begin position="236"/>
        <end position="255"/>
    </location>
</feature>
<reference evidence="2 3" key="1">
    <citation type="submission" date="2017-08" db="EMBL/GenBank/DDBJ databases">
        <title>The strain WRN001 was isolated from Binhai saline alkaline soil, Tianjin, China.</title>
        <authorList>
            <person name="Liu D."/>
            <person name="Zhang G."/>
        </authorList>
    </citation>
    <scope>NUCLEOTIDE SEQUENCE [LARGE SCALE GENOMIC DNA]</scope>
    <source>
        <strain evidence="2 3">WN019</strain>
    </source>
</reference>
<dbReference type="EMBL" id="NSKC01000020">
    <property type="protein sequence ID" value="PAU77758.1"/>
    <property type="molecule type" value="Genomic_DNA"/>
</dbReference>
<dbReference type="OrthoDB" id="11839at2157"/>
<keyword evidence="1" id="KW-1133">Transmembrane helix</keyword>
<keyword evidence="1" id="KW-0472">Membrane</keyword>
<accession>A0A2A2EYJ5</accession>
<name>A0A2A2EYJ5_9EURY</name>
<protein>
    <submittedName>
        <fullName evidence="2">Metal transporter</fullName>
    </submittedName>
</protein>
<feature type="transmembrane region" description="Helical" evidence="1">
    <location>
        <begin position="292"/>
        <end position="316"/>
    </location>
</feature>
<feature type="transmembrane region" description="Helical" evidence="1">
    <location>
        <begin position="365"/>
        <end position="386"/>
    </location>
</feature>
<dbReference type="RefSeq" id="WP_095638281.1">
    <property type="nucleotide sequence ID" value="NZ_NSKC01000020.1"/>
</dbReference>
<feature type="transmembrane region" description="Helical" evidence="1">
    <location>
        <begin position="32"/>
        <end position="53"/>
    </location>
</feature>
<gene>
    <name evidence="2" type="ORF">CK500_16520</name>
</gene>
<evidence type="ECO:0000313" key="2">
    <source>
        <dbReference type="EMBL" id="PAU77758.1"/>
    </source>
</evidence>
<keyword evidence="1" id="KW-0812">Transmembrane</keyword>
<feature type="transmembrane region" description="Helical" evidence="1">
    <location>
        <begin position="165"/>
        <end position="186"/>
    </location>
</feature>
<dbReference type="AlphaFoldDB" id="A0A2A2EYJ5"/>
<sequence>MADETQKPTPDGGVSTENEVTQPLGLPRWVSAILPIVLLVLVLGVFAFTSPLASIQSQSGEPLPDVTITHTTLPSDETVVLHVTNNGPDSVTIAQVLVDEAYWNFQVEGAGGDQTLAPMESAQIVIPYHWNPGWDLNVALVLSDGATFENTIVAPSQAPGFSLSLLWTLAVIGLFVGVIPVALGMLWFPYIKTMSDRWLHAVLLFAAGVLGFLAFDAGFEAFELAQRVPGAYEGDLLVVFGILGALTLVQAISAWRKGRVAAGDSRASSGLWIAYLVAVGIGLHNLAEGLAIGSSFALGRVSLGAFLVIGFMLHNVTEGPAVVAPVARGERPSFKHFAALGVIAGAPVILGGWIGSLAYSPTIGAFFLAIGVGAILQVNWEIAGMVRDAGGRVASATNLLAFLLGLGVMYVTDLFVAL</sequence>
<evidence type="ECO:0000313" key="3">
    <source>
        <dbReference type="Proteomes" id="UP000218083"/>
    </source>
</evidence>
<feature type="transmembrane region" description="Helical" evidence="1">
    <location>
        <begin position="267"/>
        <end position="286"/>
    </location>
</feature>
<dbReference type="Proteomes" id="UP000218083">
    <property type="component" value="Unassembled WGS sequence"/>
</dbReference>
<feature type="transmembrane region" description="Helical" evidence="1">
    <location>
        <begin position="198"/>
        <end position="216"/>
    </location>
</feature>
<comment type="caution">
    <text evidence="2">The sequence shown here is derived from an EMBL/GenBank/DDBJ whole genome shotgun (WGS) entry which is preliminary data.</text>
</comment>
<evidence type="ECO:0000256" key="1">
    <source>
        <dbReference type="SAM" id="Phobius"/>
    </source>
</evidence>
<proteinExistence type="predicted"/>
<feature type="transmembrane region" description="Helical" evidence="1">
    <location>
        <begin position="337"/>
        <end position="359"/>
    </location>
</feature>
<organism evidence="2 3">
    <name type="scientific">Halorubrum salipaludis</name>
    <dbReference type="NCBI Taxonomy" id="2032630"/>
    <lineage>
        <taxon>Archaea</taxon>
        <taxon>Methanobacteriati</taxon>
        <taxon>Methanobacteriota</taxon>
        <taxon>Stenosarchaea group</taxon>
        <taxon>Halobacteria</taxon>
        <taxon>Halobacteriales</taxon>
        <taxon>Haloferacaceae</taxon>
        <taxon>Halorubrum</taxon>
    </lineage>
</organism>
<feature type="transmembrane region" description="Helical" evidence="1">
    <location>
        <begin position="398"/>
        <end position="417"/>
    </location>
</feature>